<dbReference type="Proteomes" id="UP000657592">
    <property type="component" value="Unassembled WGS sequence"/>
</dbReference>
<evidence type="ECO:0000256" key="3">
    <source>
        <dbReference type="ARBA" id="ARBA00023163"/>
    </source>
</evidence>
<dbReference type="PANTHER" id="PTHR30055:SF234">
    <property type="entry name" value="HTH-TYPE TRANSCRIPTIONAL REGULATOR BETI"/>
    <property type="match status" value="1"/>
</dbReference>
<dbReference type="InterPro" id="IPR036271">
    <property type="entry name" value="Tet_transcr_reg_TetR-rel_C_sf"/>
</dbReference>
<dbReference type="Pfam" id="PF00440">
    <property type="entry name" value="TetR_N"/>
    <property type="match status" value="1"/>
</dbReference>
<keyword evidence="2 4" id="KW-0238">DNA-binding</keyword>
<evidence type="ECO:0000256" key="1">
    <source>
        <dbReference type="ARBA" id="ARBA00023015"/>
    </source>
</evidence>
<evidence type="ECO:0000256" key="4">
    <source>
        <dbReference type="PROSITE-ProRule" id="PRU00335"/>
    </source>
</evidence>
<reference evidence="6" key="1">
    <citation type="journal article" date="2014" name="Int. J. Syst. Evol. Microbiol.">
        <title>Complete genome sequence of Corynebacterium casei LMG S-19264T (=DSM 44701T), isolated from a smear-ripened cheese.</title>
        <authorList>
            <consortium name="US DOE Joint Genome Institute (JGI-PGF)"/>
            <person name="Walter F."/>
            <person name="Albersmeier A."/>
            <person name="Kalinowski J."/>
            <person name="Ruckert C."/>
        </authorList>
    </citation>
    <scope>NUCLEOTIDE SEQUENCE</scope>
    <source>
        <strain evidence="6">CGMCC 1.15794</strain>
    </source>
</reference>
<organism evidence="6 7">
    <name type="scientific">Microbacterium album</name>
    <dbReference type="NCBI Taxonomy" id="2053191"/>
    <lineage>
        <taxon>Bacteria</taxon>
        <taxon>Bacillati</taxon>
        <taxon>Actinomycetota</taxon>
        <taxon>Actinomycetes</taxon>
        <taxon>Micrococcales</taxon>
        <taxon>Microbacteriaceae</taxon>
        <taxon>Microbacterium</taxon>
    </lineage>
</organism>
<feature type="DNA-binding region" description="H-T-H motif" evidence="4">
    <location>
        <begin position="28"/>
        <end position="47"/>
    </location>
</feature>
<name>A0A917ICU0_9MICO</name>
<dbReference type="InterPro" id="IPR050109">
    <property type="entry name" value="HTH-type_TetR-like_transc_reg"/>
</dbReference>
<sequence length="193" mass="19780">MSGAGLSPAAVVDAAIAVIDERGLDALTLTAVAGHAGVAPPSLYKHVAGLGELRALIAARVLDEITGALTAAALGRSGEDAVAAMMHAYRDYAVGHPSRYAAVSPDPLHDPLLAEPARRQLDVILTVLQGCGVSGADAIHTTRALRATVHGFAHIESAGGFGMAEDVGVSFHRLVQAFVRTLSAPPSPEEKKP</sequence>
<dbReference type="Pfam" id="PF13305">
    <property type="entry name" value="TetR_C_33"/>
    <property type="match status" value="1"/>
</dbReference>
<dbReference type="GO" id="GO:0000976">
    <property type="term" value="F:transcription cis-regulatory region binding"/>
    <property type="evidence" value="ECO:0007669"/>
    <property type="project" value="TreeGrafter"/>
</dbReference>
<dbReference type="InterPro" id="IPR001647">
    <property type="entry name" value="HTH_TetR"/>
</dbReference>
<feature type="domain" description="HTH tetR-type" evidence="5">
    <location>
        <begin position="5"/>
        <end position="65"/>
    </location>
</feature>
<comment type="caution">
    <text evidence="6">The sequence shown here is derived from an EMBL/GenBank/DDBJ whole genome shotgun (WGS) entry which is preliminary data.</text>
</comment>
<accession>A0A917ICU0</accession>
<dbReference type="SUPFAM" id="SSF48498">
    <property type="entry name" value="Tetracyclin repressor-like, C-terminal domain"/>
    <property type="match status" value="1"/>
</dbReference>
<dbReference type="PANTHER" id="PTHR30055">
    <property type="entry name" value="HTH-TYPE TRANSCRIPTIONAL REGULATOR RUTR"/>
    <property type="match status" value="1"/>
</dbReference>
<dbReference type="SUPFAM" id="SSF46689">
    <property type="entry name" value="Homeodomain-like"/>
    <property type="match status" value="1"/>
</dbReference>
<reference evidence="6" key="2">
    <citation type="submission" date="2020-09" db="EMBL/GenBank/DDBJ databases">
        <authorList>
            <person name="Sun Q."/>
            <person name="Zhou Y."/>
        </authorList>
    </citation>
    <scope>NUCLEOTIDE SEQUENCE</scope>
    <source>
        <strain evidence="6">CGMCC 1.15794</strain>
    </source>
</reference>
<dbReference type="Gene3D" id="1.10.357.10">
    <property type="entry name" value="Tetracycline Repressor, domain 2"/>
    <property type="match status" value="1"/>
</dbReference>
<dbReference type="EMBL" id="BMJY01000003">
    <property type="protein sequence ID" value="GGH39886.1"/>
    <property type="molecule type" value="Genomic_DNA"/>
</dbReference>
<protein>
    <submittedName>
        <fullName evidence="6">TetR family transcriptional regulator</fullName>
    </submittedName>
</protein>
<dbReference type="GO" id="GO:0003700">
    <property type="term" value="F:DNA-binding transcription factor activity"/>
    <property type="evidence" value="ECO:0007669"/>
    <property type="project" value="TreeGrafter"/>
</dbReference>
<evidence type="ECO:0000256" key="2">
    <source>
        <dbReference type="ARBA" id="ARBA00023125"/>
    </source>
</evidence>
<evidence type="ECO:0000259" key="5">
    <source>
        <dbReference type="PROSITE" id="PS50977"/>
    </source>
</evidence>
<dbReference type="RefSeq" id="WP_188755290.1">
    <property type="nucleotide sequence ID" value="NZ_BMJY01000003.1"/>
</dbReference>
<keyword evidence="1" id="KW-0805">Transcription regulation</keyword>
<dbReference type="InterPro" id="IPR009057">
    <property type="entry name" value="Homeodomain-like_sf"/>
</dbReference>
<dbReference type="AlphaFoldDB" id="A0A917ICU0"/>
<dbReference type="PROSITE" id="PS50977">
    <property type="entry name" value="HTH_TETR_2"/>
    <property type="match status" value="1"/>
</dbReference>
<dbReference type="Gene3D" id="1.10.10.60">
    <property type="entry name" value="Homeodomain-like"/>
    <property type="match status" value="1"/>
</dbReference>
<gene>
    <name evidence="6" type="ORF">GCM10010921_11410</name>
</gene>
<evidence type="ECO:0000313" key="7">
    <source>
        <dbReference type="Proteomes" id="UP000657592"/>
    </source>
</evidence>
<keyword evidence="3" id="KW-0804">Transcription</keyword>
<keyword evidence="7" id="KW-1185">Reference proteome</keyword>
<proteinExistence type="predicted"/>
<dbReference type="InterPro" id="IPR025996">
    <property type="entry name" value="MT1864/Rv1816-like_C"/>
</dbReference>
<evidence type="ECO:0000313" key="6">
    <source>
        <dbReference type="EMBL" id="GGH39886.1"/>
    </source>
</evidence>